<evidence type="ECO:0000313" key="4">
    <source>
        <dbReference type="Proteomes" id="UP001642540"/>
    </source>
</evidence>
<comment type="caution">
    <text evidence="3">The sequence shown here is derived from an EMBL/GenBank/DDBJ whole genome shotgun (WGS) entry which is preliminary data.</text>
</comment>
<accession>A0ABP1RVN1</accession>
<dbReference type="EMBL" id="CAXLJM020000113">
    <property type="protein sequence ID" value="CAL8137002.1"/>
    <property type="molecule type" value="Genomic_DNA"/>
</dbReference>
<proteinExistence type="predicted"/>
<keyword evidence="4" id="KW-1185">Reference proteome</keyword>
<sequence>MKLTSVVILLVLVLSGVFGDSDSIADFDTLASFIHNTRTYEANLFENAPSLPVWKEMSENVVEAGGTTPTSGRRCYSHFNNEHSEDYPAPSQTRPRPPHSDNNLHRVRNH</sequence>
<feature type="chain" id="PRO_5046610388" evidence="2">
    <location>
        <begin position="20"/>
        <end position="110"/>
    </location>
</feature>
<keyword evidence="2" id="KW-0732">Signal</keyword>
<protein>
    <submittedName>
        <fullName evidence="3">Uncharacterized protein</fullName>
    </submittedName>
</protein>
<feature type="signal peptide" evidence="2">
    <location>
        <begin position="1"/>
        <end position="19"/>
    </location>
</feature>
<dbReference type="Proteomes" id="UP001642540">
    <property type="component" value="Unassembled WGS sequence"/>
</dbReference>
<gene>
    <name evidence="3" type="ORF">ODALV1_LOCUS26719</name>
</gene>
<name>A0ABP1RVN1_9HEXA</name>
<evidence type="ECO:0000313" key="3">
    <source>
        <dbReference type="EMBL" id="CAL8137002.1"/>
    </source>
</evidence>
<reference evidence="3 4" key="1">
    <citation type="submission" date="2024-08" db="EMBL/GenBank/DDBJ databases">
        <authorList>
            <person name="Cucini C."/>
            <person name="Frati F."/>
        </authorList>
    </citation>
    <scope>NUCLEOTIDE SEQUENCE [LARGE SCALE GENOMIC DNA]</scope>
</reference>
<organism evidence="3 4">
    <name type="scientific">Orchesella dallaii</name>
    <dbReference type="NCBI Taxonomy" id="48710"/>
    <lineage>
        <taxon>Eukaryota</taxon>
        <taxon>Metazoa</taxon>
        <taxon>Ecdysozoa</taxon>
        <taxon>Arthropoda</taxon>
        <taxon>Hexapoda</taxon>
        <taxon>Collembola</taxon>
        <taxon>Entomobryomorpha</taxon>
        <taxon>Entomobryoidea</taxon>
        <taxon>Orchesellidae</taxon>
        <taxon>Orchesellinae</taxon>
        <taxon>Orchesella</taxon>
    </lineage>
</organism>
<feature type="region of interest" description="Disordered" evidence="1">
    <location>
        <begin position="62"/>
        <end position="110"/>
    </location>
</feature>
<evidence type="ECO:0000256" key="2">
    <source>
        <dbReference type="SAM" id="SignalP"/>
    </source>
</evidence>
<evidence type="ECO:0000256" key="1">
    <source>
        <dbReference type="SAM" id="MobiDB-lite"/>
    </source>
</evidence>